<sequence length="113" mass="12357">MLRRQVITQERSPNNTHLALHAATCALLVRSASFGRVRAAVLQDNFTSHATAQNEKIEEEEIGAGREEGRGDNGGKSPDKNYAVLFGSIIPPLTSPLKTNDTCELKIVKDNKK</sequence>
<dbReference type="Proteomes" id="UP001283361">
    <property type="component" value="Unassembled WGS sequence"/>
</dbReference>
<gene>
    <name evidence="2" type="ORF">RRG08_010423</name>
</gene>
<feature type="compositionally biased region" description="Basic and acidic residues" evidence="1">
    <location>
        <begin position="63"/>
        <end position="79"/>
    </location>
</feature>
<dbReference type="AlphaFoldDB" id="A0AAE0YT08"/>
<proteinExistence type="predicted"/>
<feature type="region of interest" description="Disordered" evidence="1">
    <location>
        <begin position="51"/>
        <end position="79"/>
    </location>
</feature>
<reference evidence="2" key="1">
    <citation type="journal article" date="2023" name="G3 (Bethesda)">
        <title>A reference genome for the long-term kleptoplast-retaining sea slug Elysia crispata morphotype clarki.</title>
        <authorList>
            <person name="Eastman K.E."/>
            <person name="Pendleton A.L."/>
            <person name="Shaikh M.A."/>
            <person name="Suttiyut T."/>
            <person name="Ogas R."/>
            <person name="Tomko P."/>
            <person name="Gavelis G."/>
            <person name="Widhalm J.R."/>
            <person name="Wisecaver J.H."/>
        </authorList>
    </citation>
    <scope>NUCLEOTIDE SEQUENCE</scope>
    <source>
        <strain evidence="2">ECLA1</strain>
    </source>
</reference>
<accession>A0AAE0YT08</accession>
<organism evidence="2 3">
    <name type="scientific">Elysia crispata</name>
    <name type="common">lettuce slug</name>
    <dbReference type="NCBI Taxonomy" id="231223"/>
    <lineage>
        <taxon>Eukaryota</taxon>
        <taxon>Metazoa</taxon>
        <taxon>Spiralia</taxon>
        <taxon>Lophotrochozoa</taxon>
        <taxon>Mollusca</taxon>
        <taxon>Gastropoda</taxon>
        <taxon>Heterobranchia</taxon>
        <taxon>Euthyneura</taxon>
        <taxon>Panpulmonata</taxon>
        <taxon>Sacoglossa</taxon>
        <taxon>Placobranchoidea</taxon>
        <taxon>Plakobranchidae</taxon>
        <taxon>Elysia</taxon>
    </lineage>
</organism>
<name>A0AAE0YT08_9GAST</name>
<keyword evidence="3" id="KW-1185">Reference proteome</keyword>
<evidence type="ECO:0000313" key="3">
    <source>
        <dbReference type="Proteomes" id="UP001283361"/>
    </source>
</evidence>
<dbReference type="EMBL" id="JAWDGP010005587">
    <property type="protein sequence ID" value="KAK3755820.1"/>
    <property type="molecule type" value="Genomic_DNA"/>
</dbReference>
<comment type="caution">
    <text evidence="2">The sequence shown here is derived from an EMBL/GenBank/DDBJ whole genome shotgun (WGS) entry which is preliminary data.</text>
</comment>
<evidence type="ECO:0000313" key="2">
    <source>
        <dbReference type="EMBL" id="KAK3755820.1"/>
    </source>
</evidence>
<protein>
    <submittedName>
        <fullName evidence="2">Uncharacterized protein</fullName>
    </submittedName>
</protein>
<evidence type="ECO:0000256" key="1">
    <source>
        <dbReference type="SAM" id="MobiDB-lite"/>
    </source>
</evidence>